<evidence type="ECO:0000256" key="10">
    <source>
        <dbReference type="ARBA" id="ARBA00023295"/>
    </source>
</evidence>
<dbReference type="Gene3D" id="2.60.40.1760">
    <property type="entry name" value="glycosyl hydrolase (family 31)"/>
    <property type="match status" value="1"/>
</dbReference>
<dbReference type="SUPFAM" id="SSF51445">
    <property type="entry name" value="(Trans)glycosidases"/>
    <property type="match status" value="1"/>
</dbReference>
<accession>A0AAD4CCK2</accession>
<dbReference type="PANTHER" id="PTHR22762">
    <property type="entry name" value="ALPHA-GLUCOSIDASE"/>
    <property type="match status" value="1"/>
</dbReference>
<comment type="catalytic activity">
    <reaction evidence="1">
        <text>Hydrolysis of terminal, non-reducing (1-&gt;4)-linked alpha-D-glucose residues with release of alpha-D-glucose.</text>
        <dbReference type="EC" id="3.2.1.20"/>
    </reaction>
</comment>
<reference evidence="18" key="1">
    <citation type="journal article" date="2019" name="Beilstein J. Org. Chem.">
        <title>Nanangenines: drimane sesquiterpenoids as the dominant metabolite cohort of a novel Australian fungus, Aspergillus nanangensis.</title>
        <authorList>
            <person name="Lacey H.J."/>
            <person name="Gilchrist C.L.M."/>
            <person name="Crombie A."/>
            <person name="Kalaitzis J.A."/>
            <person name="Vuong D."/>
            <person name="Rutledge P.J."/>
            <person name="Turner P."/>
            <person name="Pitt J.I."/>
            <person name="Lacey E."/>
            <person name="Chooi Y.H."/>
            <person name="Piggott A.M."/>
        </authorList>
    </citation>
    <scope>NUCLEOTIDE SEQUENCE</scope>
    <source>
        <strain evidence="18">MST-FP2251</strain>
    </source>
</reference>
<dbReference type="CDD" id="cd14752">
    <property type="entry name" value="GH31_N"/>
    <property type="match status" value="1"/>
</dbReference>
<dbReference type="GO" id="GO:0030246">
    <property type="term" value="F:carbohydrate binding"/>
    <property type="evidence" value="ECO:0007669"/>
    <property type="project" value="InterPro"/>
</dbReference>
<dbReference type="GO" id="GO:0004558">
    <property type="term" value="F:alpha-1,4-glucosidase activity"/>
    <property type="evidence" value="ECO:0007669"/>
    <property type="project" value="UniProtKB-EC"/>
</dbReference>
<evidence type="ECO:0000313" key="19">
    <source>
        <dbReference type="Proteomes" id="UP001194746"/>
    </source>
</evidence>
<evidence type="ECO:0000256" key="5">
    <source>
        <dbReference type="ARBA" id="ARBA00012741"/>
    </source>
</evidence>
<evidence type="ECO:0000256" key="11">
    <source>
        <dbReference type="ARBA" id="ARBA00042895"/>
    </source>
</evidence>
<evidence type="ECO:0000256" key="6">
    <source>
        <dbReference type="ARBA" id="ARBA00022729"/>
    </source>
</evidence>
<keyword evidence="6 13" id="KW-0732">Signal</keyword>
<dbReference type="InterPro" id="IPR011013">
    <property type="entry name" value="Gal_mutarotase_sf_dom"/>
</dbReference>
<feature type="domain" description="DUF5110" evidence="16">
    <location>
        <begin position="833"/>
        <end position="873"/>
    </location>
</feature>
<evidence type="ECO:0000256" key="8">
    <source>
        <dbReference type="ARBA" id="ARBA00022824"/>
    </source>
</evidence>
<dbReference type="InterPro" id="IPR025887">
    <property type="entry name" value="Glyco_hydro_31_N_dom"/>
</dbReference>
<evidence type="ECO:0000259" key="17">
    <source>
        <dbReference type="Pfam" id="PF21365"/>
    </source>
</evidence>
<keyword evidence="9" id="KW-0325">Glycoprotein</keyword>
<dbReference type="InterPro" id="IPR013780">
    <property type="entry name" value="Glyco_hydro_b"/>
</dbReference>
<protein>
    <recommendedName>
        <fullName evidence="5">alpha-glucosidase</fullName>
        <ecNumber evidence="5">3.2.1.20</ecNumber>
    </recommendedName>
    <alternativeName>
        <fullName evidence="11">Glucosidase II subunit alpha</fullName>
    </alternativeName>
</protein>
<dbReference type="InterPro" id="IPR048395">
    <property type="entry name" value="Glyco_hydro_31_C"/>
</dbReference>
<dbReference type="PROSITE" id="PS00129">
    <property type="entry name" value="GLYCOSYL_HYDROL_F31_1"/>
    <property type="match status" value="1"/>
</dbReference>
<reference evidence="18" key="2">
    <citation type="submission" date="2020-02" db="EMBL/GenBank/DDBJ databases">
        <authorList>
            <person name="Gilchrist C.L.M."/>
            <person name="Chooi Y.-H."/>
        </authorList>
    </citation>
    <scope>NUCLEOTIDE SEQUENCE</scope>
    <source>
        <strain evidence="18">MST-FP2251</strain>
    </source>
</reference>
<evidence type="ECO:0000259" key="14">
    <source>
        <dbReference type="Pfam" id="PF01055"/>
    </source>
</evidence>
<dbReference type="EC" id="3.2.1.20" evidence="5"/>
<proteinExistence type="inferred from homology"/>
<keyword evidence="7 12" id="KW-0378">Hydrolase</keyword>
<feature type="signal peptide" evidence="13">
    <location>
        <begin position="1"/>
        <end position="30"/>
    </location>
</feature>
<dbReference type="GO" id="GO:0017177">
    <property type="term" value="C:glucosidase II complex"/>
    <property type="evidence" value="ECO:0007669"/>
    <property type="project" value="TreeGrafter"/>
</dbReference>
<dbReference type="InterPro" id="IPR000322">
    <property type="entry name" value="Glyco_hydro_31_TIM"/>
</dbReference>
<feature type="chain" id="PRO_5041968673" description="alpha-glucosidase" evidence="13">
    <location>
        <begin position="31"/>
        <end position="962"/>
    </location>
</feature>
<feature type="domain" description="Glycoside hydrolase family 31 N-terminal" evidence="15">
    <location>
        <begin position="97"/>
        <end position="333"/>
    </location>
</feature>
<dbReference type="EMBL" id="VCAU01000140">
    <property type="protein sequence ID" value="KAF9883956.1"/>
    <property type="molecule type" value="Genomic_DNA"/>
</dbReference>
<dbReference type="GO" id="GO:0005975">
    <property type="term" value="P:carbohydrate metabolic process"/>
    <property type="evidence" value="ECO:0007669"/>
    <property type="project" value="InterPro"/>
</dbReference>
<dbReference type="Pfam" id="PF17137">
    <property type="entry name" value="DUF5110"/>
    <property type="match status" value="1"/>
</dbReference>
<comment type="subcellular location">
    <subcellularLocation>
        <location evidence="2">Endoplasmic reticulum</location>
    </subcellularLocation>
</comment>
<dbReference type="SUPFAM" id="SSF74650">
    <property type="entry name" value="Galactose mutarotase-like"/>
    <property type="match status" value="1"/>
</dbReference>
<organism evidence="18 19">
    <name type="scientific">Aspergillus nanangensis</name>
    <dbReference type="NCBI Taxonomy" id="2582783"/>
    <lineage>
        <taxon>Eukaryota</taxon>
        <taxon>Fungi</taxon>
        <taxon>Dikarya</taxon>
        <taxon>Ascomycota</taxon>
        <taxon>Pezizomycotina</taxon>
        <taxon>Eurotiomycetes</taxon>
        <taxon>Eurotiomycetidae</taxon>
        <taxon>Eurotiales</taxon>
        <taxon>Aspergillaceae</taxon>
        <taxon>Aspergillus</taxon>
        <taxon>Aspergillus subgen. Circumdati</taxon>
    </lineage>
</organism>
<gene>
    <name evidence="18" type="ORF">FE257_002638</name>
</gene>
<dbReference type="Gene3D" id="3.20.20.80">
    <property type="entry name" value="Glycosidases"/>
    <property type="match status" value="2"/>
</dbReference>
<dbReference type="Pfam" id="PF01055">
    <property type="entry name" value="Glyco_hydro_31_2nd"/>
    <property type="match status" value="1"/>
</dbReference>
<dbReference type="CDD" id="cd06603">
    <property type="entry name" value="GH31_GANC_GANAB_alpha"/>
    <property type="match status" value="1"/>
</dbReference>
<keyword evidence="19" id="KW-1185">Reference proteome</keyword>
<evidence type="ECO:0000256" key="13">
    <source>
        <dbReference type="SAM" id="SignalP"/>
    </source>
</evidence>
<evidence type="ECO:0000313" key="18">
    <source>
        <dbReference type="EMBL" id="KAF9883956.1"/>
    </source>
</evidence>
<evidence type="ECO:0000256" key="12">
    <source>
        <dbReference type="RuleBase" id="RU361185"/>
    </source>
</evidence>
<comment type="pathway">
    <text evidence="3">Glycan metabolism; N-glycan metabolism.</text>
</comment>
<dbReference type="InterPro" id="IPR030458">
    <property type="entry name" value="Glyco_hydro_31_AS"/>
</dbReference>
<dbReference type="PROSITE" id="PS51257">
    <property type="entry name" value="PROKAR_LIPOPROTEIN"/>
    <property type="match status" value="1"/>
</dbReference>
<evidence type="ECO:0000256" key="2">
    <source>
        <dbReference type="ARBA" id="ARBA00004240"/>
    </source>
</evidence>
<comment type="similarity">
    <text evidence="4 12">Belongs to the glycosyl hydrolase 31 family.</text>
</comment>
<keyword evidence="10 12" id="KW-0326">Glycosidase</keyword>
<sequence>MAGTRPPSTRWTLLLSLVILLGCLIGHGVAVKHENFKKCSQSGFCNRNRAFADDVSAKGSSWSSPYELELSSIHFKDGQLQGTILKTISAEEKVRLPLTVSFLESGAARVVVDEEKRLKGEIELRHNSRARKERYNDIEKWVIVGDLELSKAATLSPEAADGYTKIMYGPENQFQAIIRHAPFGIEFQRDGETHVQLNNKGFLNLEHWRPKVDAPEGTEGAQGDDQSTWWEETFGGNTDSKPRGPESVAMDITFPGYNHVFGIPEHADSLSLRETRGGSGNHDEPYRMYNSDVFEYELNSPMTLYGSIPLMQAHRKGSTVGVFWLNAAETWVDIVKSGSSNPLALGIGGKTDTQSHWMSESGQIDLFVFLGPTPQDITKTYGELTGYTQLPQHFAIAYHQCRWNYVTDEDVKDVDRNFDKYQIPYDVIWLDIEYTDDRKYFTWDPMTFPNPIGMEEQLDESERKLVVIIDPHIKNQDKFTISQELKSKDLATKNKDGEIYDGWCWPGSSNWVDCFNPEAIKWWISLFKYDKFKGTLSNVFIWNDMNEPSVFNGPETTMPKDNLHHGNWEHRDIHNVHGITLVNATYDALLERKKGEVRRPFILTRSYYAGAQRISAMWTGDNQATWEHLAISIPMVLNNGISGYPFAGADVGGFFHNPSKDLLTRWYQAGIWYPFFRAHAHIDTRRREPYLIAEPYRSIITQSIRLRYQLLPAWYTAFHEASVNGTPIVRPQYFVHPADEAGFAIDDQLYLADTGLLTKPVVSEGVVTTDIYLADDEKYYDYFDYTVYQGAGKRHTVPAPIEKVPILMQGGHIIPRKDRPRRSSGLMKWDPYTLVIVLDKQGEAEGTLYVDDGETFDYERGAYIHRRFNFRESTLSSEDIGSKGPKTAAYLKTMADVRVEKLVIIDPPQEWQGKTAVTVIEEGAKAASTAAMEYHGQSHGKAGYAVVKNPNTGIGNTWRIEF</sequence>
<feature type="domain" description="Glycosyl hydrolase family 31 C-terminal" evidence="17">
    <location>
        <begin position="725"/>
        <end position="814"/>
    </location>
</feature>
<name>A0AAD4CCK2_ASPNN</name>
<evidence type="ECO:0000259" key="16">
    <source>
        <dbReference type="Pfam" id="PF17137"/>
    </source>
</evidence>
<dbReference type="Pfam" id="PF13802">
    <property type="entry name" value="Gal_mutarotas_2"/>
    <property type="match status" value="1"/>
</dbReference>
<dbReference type="GO" id="GO:0006491">
    <property type="term" value="P:N-glycan processing"/>
    <property type="evidence" value="ECO:0007669"/>
    <property type="project" value="TreeGrafter"/>
</dbReference>
<dbReference type="PANTHER" id="PTHR22762:SF54">
    <property type="entry name" value="BCDNA.GH04962"/>
    <property type="match status" value="1"/>
</dbReference>
<dbReference type="AlphaFoldDB" id="A0AAD4CCK2"/>
<keyword evidence="8" id="KW-0256">Endoplasmic reticulum</keyword>
<evidence type="ECO:0000259" key="15">
    <source>
        <dbReference type="Pfam" id="PF13802"/>
    </source>
</evidence>
<feature type="domain" description="Glycoside hydrolase family 31 TIM barrel" evidence="14">
    <location>
        <begin position="389"/>
        <end position="717"/>
    </location>
</feature>
<dbReference type="InterPro" id="IPR033403">
    <property type="entry name" value="DUF5110"/>
</dbReference>
<evidence type="ECO:0000256" key="1">
    <source>
        <dbReference type="ARBA" id="ARBA00001657"/>
    </source>
</evidence>
<evidence type="ECO:0000256" key="3">
    <source>
        <dbReference type="ARBA" id="ARBA00004833"/>
    </source>
</evidence>
<comment type="caution">
    <text evidence="18">The sequence shown here is derived from an EMBL/GenBank/DDBJ whole genome shotgun (WGS) entry which is preliminary data.</text>
</comment>
<evidence type="ECO:0000256" key="9">
    <source>
        <dbReference type="ARBA" id="ARBA00023180"/>
    </source>
</evidence>
<dbReference type="Pfam" id="PF21365">
    <property type="entry name" value="Glyco_hydro_31_3rd"/>
    <property type="match status" value="1"/>
</dbReference>
<evidence type="ECO:0000256" key="7">
    <source>
        <dbReference type="ARBA" id="ARBA00022801"/>
    </source>
</evidence>
<dbReference type="SUPFAM" id="SSF51011">
    <property type="entry name" value="Glycosyl hydrolase domain"/>
    <property type="match status" value="1"/>
</dbReference>
<dbReference type="Gene3D" id="2.60.40.1180">
    <property type="entry name" value="Golgi alpha-mannosidase II"/>
    <property type="match status" value="2"/>
</dbReference>
<evidence type="ECO:0000256" key="4">
    <source>
        <dbReference type="ARBA" id="ARBA00007806"/>
    </source>
</evidence>
<dbReference type="InterPro" id="IPR017853">
    <property type="entry name" value="GH"/>
</dbReference>
<dbReference type="Proteomes" id="UP001194746">
    <property type="component" value="Unassembled WGS sequence"/>
</dbReference>